<accession>A0ABT2EU22</accession>
<dbReference type="InterPro" id="IPR040085">
    <property type="entry name" value="MJ0674-like"/>
</dbReference>
<dbReference type="EC" id="1.97.1.4" evidence="6"/>
<dbReference type="InterPro" id="IPR013785">
    <property type="entry name" value="Aldolase_TIM"/>
</dbReference>
<keyword evidence="6" id="KW-0456">Lyase</keyword>
<keyword evidence="7" id="KW-1185">Reference proteome</keyword>
<dbReference type="SFLD" id="SFLDS00029">
    <property type="entry name" value="Radical_SAM"/>
    <property type="match status" value="1"/>
</dbReference>
<keyword evidence="6" id="KW-0670">Pyruvate</keyword>
<gene>
    <name evidence="6" type="ORF">M2350_002824</name>
</gene>
<dbReference type="RefSeq" id="WP_259099527.1">
    <property type="nucleotide sequence ID" value="NZ_CP130454.1"/>
</dbReference>
<dbReference type="PANTHER" id="PTHR43075:SF1">
    <property type="entry name" value="FORMATE LYASE ACTIVATING ENZYME, PUTATIVE (AFU_ORTHOLOGUE AFUA_2G15630)-RELATED"/>
    <property type="match status" value="1"/>
</dbReference>
<keyword evidence="2" id="KW-0479">Metal-binding</keyword>
<dbReference type="InterPro" id="IPR058240">
    <property type="entry name" value="rSAM_sf"/>
</dbReference>
<evidence type="ECO:0000313" key="6">
    <source>
        <dbReference type="EMBL" id="MCS3920395.1"/>
    </source>
</evidence>
<dbReference type="Gene3D" id="3.20.20.70">
    <property type="entry name" value="Aldolase class I"/>
    <property type="match status" value="1"/>
</dbReference>
<dbReference type="Proteomes" id="UP001204798">
    <property type="component" value="Unassembled WGS sequence"/>
</dbReference>
<feature type="domain" description="Radical SAM core" evidence="5">
    <location>
        <begin position="130"/>
        <end position="280"/>
    </location>
</feature>
<evidence type="ECO:0000256" key="4">
    <source>
        <dbReference type="ARBA" id="ARBA00023014"/>
    </source>
</evidence>
<dbReference type="EMBL" id="JANUCP010000005">
    <property type="protein sequence ID" value="MCS3920395.1"/>
    <property type="molecule type" value="Genomic_DNA"/>
</dbReference>
<keyword evidence="1" id="KW-0949">S-adenosyl-L-methionine</keyword>
<dbReference type="GO" id="GO:0043365">
    <property type="term" value="F:[formate-C-acetyltransferase]-activating enzyme activity"/>
    <property type="evidence" value="ECO:0007669"/>
    <property type="project" value="UniProtKB-EC"/>
</dbReference>
<dbReference type="Pfam" id="PF04055">
    <property type="entry name" value="Radical_SAM"/>
    <property type="match status" value="1"/>
</dbReference>
<dbReference type="InterPro" id="IPR007197">
    <property type="entry name" value="rSAM"/>
</dbReference>
<name>A0ABT2EU22_9BACT</name>
<sequence>MSLGHYLAVVRGKQLPFWWRSKFLAVPDDFSLLPTEQLWQTHDELTKSLHTKRSGNEPTQQAGKSSLLDSKVELTRRIYRSCTLCPLMCRTDRLNGETGRCGLKADAYVFREGLLVSEEPFIVPTYELFLTGCNMRCKFCQAWEGVVRTDLGFKLTGSKLASTVERKSKRGALNIHFVGGEPTVNLLAVLVSLKSLKVPLPIVWNTNLFVTDEAMKLLDGVVDLFVADFKFGNDECAWEIGGVESYVATVQSNLLKASRIASLVIRHLVMPGHIECCLVPVVSWVAQTLPKVTFHLMLNYVPDWRAWSDKALSRRLSQSEKQTAKAIVKSVGLRRVLISE</sequence>
<dbReference type="GO" id="GO:0016829">
    <property type="term" value="F:lyase activity"/>
    <property type="evidence" value="ECO:0007669"/>
    <property type="project" value="UniProtKB-KW"/>
</dbReference>
<dbReference type="PANTHER" id="PTHR43075">
    <property type="entry name" value="FORMATE LYASE ACTIVATING ENZYME, PUTATIVE (AFU_ORTHOLOGUE AFUA_2G15630)-RELATED"/>
    <property type="match status" value="1"/>
</dbReference>
<dbReference type="CDD" id="cd01335">
    <property type="entry name" value="Radical_SAM"/>
    <property type="match status" value="1"/>
</dbReference>
<keyword evidence="4" id="KW-0411">Iron-sulfur</keyword>
<organism evidence="6 7">
    <name type="scientific">Candidatus Fervidibacter sacchari</name>
    <dbReference type="NCBI Taxonomy" id="1448929"/>
    <lineage>
        <taxon>Bacteria</taxon>
        <taxon>Candidatus Fervidibacterota</taxon>
        <taxon>Candidatus Fervidibacter</taxon>
    </lineage>
</organism>
<dbReference type="SUPFAM" id="SSF102114">
    <property type="entry name" value="Radical SAM enzymes"/>
    <property type="match status" value="1"/>
</dbReference>
<reference evidence="6 7" key="1">
    <citation type="submission" date="2022-08" db="EMBL/GenBank/DDBJ databases">
        <title>Bacterial and archaeal communities from various locations to study Microbial Dark Matter (Phase II).</title>
        <authorList>
            <person name="Stepanauskas R."/>
        </authorList>
    </citation>
    <scope>NUCLEOTIDE SEQUENCE [LARGE SCALE GENOMIC DNA]</scope>
    <source>
        <strain evidence="6 7">PD1</strain>
    </source>
</reference>
<evidence type="ECO:0000256" key="3">
    <source>
        <dbReference type="ARBA" id="ARBA00023004"/>
    </source>
</evidence>
<evidence type="ECO:0000256" key="1">
    <source>
        <dbReference type="ARBA" id="ARBA00022691"/>
    </source>
</evidence>
<proteinExistence type="predicted"/>
<dbReference type="SFLD" id="SFLDG01099">
    <property type="entry name" value="Uncharacterised_Radical_SAM_Su"/>
    <property type="match status" value="1"/>
</dbReference>
<evidence type="ECO:0000313" key="7">
    <source>
        <dbReference type="Proteomes" id="UP001204798"/>
    </source>
</evidence>
<keyword evidence="3" id="KW-0408">Iron</keyword>
<comment type="caution">
    <text evidence="6">The sequence shown here is derived from an EMBL/GenBank/DDBJ whole genome shotgun (WGS) entry which is preliminary data.</text>
</comment>
<evidence type="ECO:0000259" key="5">
    <source>
        <dbReference type="Pfam" id="PF04055"/>
    </source>
</evidence>
<protein>
    <submittedName>
        <fullName evidence="6">Pyruvate formate lyase activating enzyme</fullName>
        <ecNumber evidence="6">1.97.1.4</ecNumber>
    </submittedName>
</protein>
<keyword evidence="6" id="KW-0560">Oxidoreductase</keyword>
<evidence type="ECO:0000256" key="2">
    <source>
        <dbReference type="ARBA" id="ARBA00022723"/>
    </source>
</evidence>